<dbReference type="InterPro" id="IPR011659">
    <property type="entry name" value="WD40"/>
</dbReference>
<accession>A0A3B0AHF5</accession>
<evidence type="ECO:0000256" key="1">
    <source>
        <dbReference type="ARBA" id="ARBA00009820"/>
    </source>
</evidence>
<evidence type="ECO:0000256" key="2">
    <source>
        <dbReference type="SAM" id="SignalP"/>
    </source>
</evidence>
<evidence type="ECO:0000313" key="4">
    <source>
        <dbReference type="Proteomes" id="UP000270343"/>
    </source>
</evidence>
<dbReference type="Pfam" id="PF07676">
    <property type="entry name" value="PD40"/>
    <property type="match status" value="1"/>
</dbReference>
<protein>
    <recommendedName>
        <fullName evidence="5">Calcium-binding protein</fullName>
    </recommendedName>
</protein>
<comment type="similarity">
    <text evidence="1">Belongs to the TolB family.</text>
</comment>
<sequence length="447" mass="46697">MRYLRRTAVVAAVLGTCLGVCVTVLPAAAAAPGGHRARTERVSVTADGAEANGESGQGKISGDGRVVVFSSGAGNLIPGDTRKGGPFVKDLRTGRVERVAVATDGTPADGSTWDAAVSGNGRYVVFSSDATNLVPGGNPTGSTEVYVRDRWTRRTEILIGDPKQARVDNSEPSISADGRYVAFLSTRSDLVPGDTNNARDVFVKDRWRGTVKRVSVASDGTQGDGESISPVISANGSRVGFKSRASNLVPQAGTGKELLARPRARVFYAHELRTGRTELAAHSLTGSKVAVLTDIGLSPDGRYALFMSANSDIVAGDTNHTADAFATDLRTGDTRRLSVAADGAEANGMSYGHVAMSADNRYAFFTSAASNLVPGDTNGKEDVFVRDLRTGAVQRVNVASDGAQANEFSLNFGVDLSGRTAVFDSAAGNLVPKDTNGGGDVFLRHLR</sequence>
<dbReference type="PANTHER" id="PTHR36842">
    <property type="entry name" value="PROTEIN TOLB HOMOLOG"/>
    <property type="match status" value="1"/>
</dbReference>
<name>A0A3B0AHF5_9ACTN</name>
<dbReference type="EMBL" id="RBAM01000035">
    <property type="protein sequence ID" value="RKN59998.1"/>
    <property type="molecule type" value="Genomic_DNA"/>
</dbReference>
<proteinExistence type="inferred from homology"/>
<dbReference type="PANTHER" id="PTHR36842:SF2">
    <property type="entry name" value="SLR0505 PROTEIN"/>
    <property type="match status" value="1"/>
</dbReference>
<dbReference type="OrthoDB" id="39703at2"/>
<comment type="caution">
    <text evidence="3">The sequence shown here is derived from an EMBL/GenBank/DDBJ whole genome shotgun (WGS) entry which is preliminary data.</text>
</comment>
<dbReference type="RefSeq" id="WP_120760013.1">
    <property type="nucleotide sequence ID" value="NZ_RBAM01000035.1"/>
</dbReference>
<organism evidence="3 4">
    <name type="scientific">Streptomyces klenkii</name>
    <dbReference type="NCBI Taxonomy" id="1420899"/>
    <lineage>
        <taxon>Bacteria</taxon>
        <taxon>Bacillati</taxon>
        <taxon>Actinomycetota</taxon>
        <taxon>Actinomycetes</taxon>
        <taxon>Kitasatosporales</taxon>
        <taxon>Streptomycetaceae</taxon>
        <taxon>Streptomyces</taxon>
    </lineage>
</organism>
<feature type="chain" id="PRO_5017281082" description="Calcium-binding protein" evidence="2">
    <location>
        <begin position="30"/>
        <end position="447"/>
    </location>
</feature>
<feature type="signal peptide" evidence="2">
    <location>
        <begin position="1"/>
        <end position="29"/>
    </location>
</feature>
<evidence type="ECO:0000313" key="3">
    <source>
        <dbReference type="EMBL" id="RKN59998.1"/>
    </source>
</evidence>
<dbReference type="SUPFAM" id="SSF82171">
    <property type="entry name" value="DPP6 N-terminal domain-like"/>
    <property type="match status" value="1"/>
</dbReference>
<dbReference type="Gene3D" id="2.120.10.30">
    <property type="entry name" value="TolB, C-terminal domain"/>
    <property type="match status" value="2"/>
</dbReference>
<reference evidence="3 4" key="1">
    <citation type="journal article" date="2015" name="Antonie Van Leeuwenhoek">
        <title>Streptomyces klenkii sp. nov., isolated from deep marine sediment.</title>
        <authorList>
            <person name="Veyisoglu A."/>
            <person name="Sahin N."/>
        </authorList>
    </citation>
    <scope>NUCLEOTIDE SEQUENCE [LARGE SCALE GENOMIC DNA]</scope>
    <source>
        <strain evidence="3 4">KCTC 29202</strain>
    </source>
</reference>
<evidence type="ECO:0008006" key="5">
    <source>
        <dbReference type="Google" id="ProtNLM"/>
    </source>
</evidence>
<keyword evidence="2" id="KW-0732">Signal</keyword>
<dbReference type="InterPro" id="IPR011042">
    <property type="entry name" value="6-blade_b-propeller_TolB-like"/>
</dbReference>
<dbReference type="Proteomes" id="UP000270343">
    <property type="component" value="Unassembled WGS sequence"/>
</dbReference>
<dbReference type="AlphaFoldDB" id="A0A3B0AHF5"/>
<gene>
    <name evidence="3" type="ORF">D7231_33745</name>
</gene>
<keyword evidence="4" id="KW-1185">Reference proteome</keyword>